<feature type="region of interest" description="Disordered" evidence="1">
    <location>
        <begin position="92"/>
        <end position="135"/>
    </location>
</feature>
<protein>
    <submittedName>
        <fullName evidence="2">Uncharacterized protein</fullName>
    </submittedName>
</protein>
<sequence length="135" mass="15725">MSSRFFRLSLMCGIPSTRSGDPNARFRESRARRRLDVVVAADAEACHPLPQRQGERRDINSFCHSADKMVAEDFPWCPDDCWRLSTSPVTAAMRGRQEERGRQGRVIIHPQRRQERSSRAEGHRTWRDTRTEEDQ</sequence>
<evidence type="ECO:0000256" key="1">
    <source>
        <dbReference type="SAM" id="MobiDB-lite"/>
    </source>
</evidence>
<organism evidence="2 3">
    <name type="scientific">Knipowitschia caucasica</name>
    <name type="common">Caucasian dwarf goby</name>
    <name type="synonym">Pomatoschistus caucasicus</name>
    <dbReference type="NCBI Taxonomy" id="637954"/>
    <lineage>
        <taxon>Eukaryota</taxon>
        <taxon>Metazoa</taxon>
        <taxon>Chordata</taxon>
        <taxon>Craniata</taxon>
        <taxon>Vertebrata</taxon>
        <taxon>Euteleostomi</taxon>
        <taxon>Actinopterygii</taxon>
        <taxon>Neopterygii</taxon>
        <taxon>Teleostei</taxon>
        <taxon>Neoteleostei</taxon>
        <taxon>Acanthomorphata</taxon>
        <taxon>Gobiaria</taxon>
        <taxon>Gobiiformes</taxon>
        <taxon>Gobioidei</taxon>
        <taxon>Gobiidae</taxon>
        <taxon>Gobiinae</taxon>
        <taxon>Knipowitschia</taxon>
    </lineage>
</organism>
<name>A0AAV2KC22_KNICA</name>
<accession>A0AAV2KC22</accession>
<evidence type="ECO:0000313" key="3">
    <source>
        <dbReference type="Proteomes" id="UP001497482"/>
    </source>
</evidence>
<feature type="compositionally biased region" description="Basic and acidic residues" evidence="1">
    <location>
        <begin position="112"/>
        <end position="135"/>
    </location>
</feature>
<reference evidence="2 3" key="1">
    <citation type="submission" date="2024-04" db="EMBL/GenBank/DDBJ databases">
        <authorList>
            <person name="Waldvogel A.-M."/>
            <person name="Schoenle A."/>
        </authorList>
    </citation>
    <scope>NUCLEOTIDE SEQUENCE [LARGE SCALE GENOMIC DNA]</scope>
</reference>
<dbReference type="AlphaFoldDB" id="A0AAV2KC22"/>
<gene>
    <name evidence="2" type="ORF">KC01_LOCUS15749</name>
</gene>
<proteinExistence type="predicted"/>
<evidence type="ECO:0000313" key="2">
    <source>
        <dbReference type="EMBL" id="CAL1585529.1"/>
    </source>
</evidence>
<dbReference type="EMBL" id="OZ035839">
    <property type="protein sequence ID" value="CAL1585529.1"/>
    <property type="molecule type" value="Genomic_DNA"/>
</dbReference>
<dbReference type="Proteomes" id="UP001497482">
    <property type="component" value="Chromosome 17"/>
</dbReference>
<keyword evidence="3" id="KW-1185">Reference proteome</keyword>